<sequence length="73" mass="7672">MHGLAVELDHSAGFGTSPWAAAMLGHPSAATMMQVAPDHHGSYHAAAAHHHGGPPPTAIPMDLHVPQGFPYYR</sequence>
<protein>
    <submittedName>
        <fullName evidence="1">Uncharacterized protein</fullName>
    </submittedName>
</protein>
<gene>
    <name evidence="1" type="ORF">V9T40_001190</name>
</gene>
<accession>A0AAN9TRW8</accession>
<dbReference type="Proteomes" id="UP001367676">
    <property type="component" value="Unassembled WGS sequence"/>
</dbReference>
<comment type="caution">
    <text evidence="1">The sequence shown here is derived from an EMBL/GenBank/DDBJ whole genome shotgun (WGS) entry which is preliminary data.</text>
</comment>
<keyword evidence="2" id="KW-1185">Reference proteome</keyword>
<name>A0AAN9TRW8_9HEMI</name>
<evidence type="ECO:0000313" key="2">
    <source>
        <dbReference type="Proteomes" id="UP001367676"/>
    </source>
</evidence>
<proteinExistence type="predicted"/>
<evidence type="ECO:0000313" key="1">
    <source>
        <dbReference type="EMBL" id="KAK7580561.1"/>
    </source>
</evidence>
<dbReference type="AlphaFoldDB" id="A0AAN9TRW8"/>
<organism evidence="1 2">
    <name type="scientific">Parthenolecanium corni</name>
    <dbReference type="NCBI Taxonomy" id="536013"/>
    <lineage>
        <taxon>Eukaryota</taxon>
        <taxon>Metazoa</taxon>
        <taxon>Ecdysozoa</taxon>
        <taxon>Arthropoda</taxon>
        <taxon>Hexapoda</taxon>
        <taxon>Insecta</taxon>
        <taxon>Pterygota</taxon>
        <taxon>Neoptera</taxon>
        <taxon>Paraneoptera</taxon>
        <taxon>Hemiptera</taxon>
        <taxon>Sternorrhyncha</taxon>
        <taxon>Coccoidea</taxon>
        <taxon>Coccidae</taxon>
        <taxon>Parthenolecanium</taxon>
    </lineage>
</organism>
<dbReference type="EMBL" id="JBBCAQ010000034">
    <property type="protein sequence ID" value="KAK7580561.1"/>
    <property type="molecule type" value="Genomic_DNA"/>
</dbReference>
<reference evidence="1 2" key="1">
    <citation type="submission" date="2024-03" db="EMBL/GenBank/DDBJ databases">
        <title>Adaptation during the transition from Ophiocordyceps entomopathogen to insect associate is accompanied by gene loss and intensified selection.</title>
        <authorList>
            <person name="Ward C.M."/>
            <person name="Onetto C.A."/>
            <person name="Borneman A.R."/>
        </authorList>
    </citation>
    <scope>NUCLEOTIDE SEQUENCE [LARGE SCALE GENOMIC DNA]</scope>
    <source>
        <strain evidence="1">AWRI1</strain>
        <tissue evidence="1">Single Adult Female</tissue>
    </source>
</reference>